<feature type="transmembrane region" description="Helical" evidence="1">
    <location>
        <begin position="12"/>
        <end position="34"/>
    </location>
</feature>
<dbReference type="InterPro" id="IPR018719">
    <property type="entry name" value="DUF2243_membrane"/>
</dbReference>
<keyword evidence="1" id="KW-0812">Transmembrane</keyword>
<organism evidence="2 3">
    <name type="scientific">[Phormidium ambiguum] IAM M-71</name>
    <dbReference type="NCBI Taxonomy" id="454136"/>
    <lineage>
        <taxon>Bacteria</taxon>
        <taxon>Bacillati</taxon>
        <taxon>Cyanobacteriota</taxon>
        <taxon>Cyanophyceae</taxon>
        <taxon>Oscillatoriophycideae</taxon>
        <taxon>Aerosakkonematales</taxon>
        <taxon>Aerosakkonemataceae</taxon>
        <taxon>Floridanema</taxon>
    </lineage>
</organism>
<keyword evidence="1" id="KW-1133">Transmembrane helix</keyword>
<reference evidence="2 3" key="1">
    <citation type="submission" date="2016-11" db="EMBL/GenBank/DDBJ databases">
        <title>Draft Genome Sequences of Nine Cyanobacterial Strains from Diverse Habitats.</title>
        <authorList>
            <person name="Zhu T."/>
            <person name="Hou S."/>
            <person name="Lu X."/>
            <person name="Hess W.R."/>
        </authorList>
    </citation>
    <scope>NUCLEOTIDE SEQUENCE [LARGE SCALE GENOMIC DNA]</scope>
    <source>
        <strain evidence="2 3">IAM M-71</strain>
    </source>
</reference>
<evidence type="ECO:0000313" key="3">
    <source>
        <dbReference type="Proteomes" id="UP000185860"/>
    </source>
</evidence>
<evidence type="ECO:0000313" key="2">
    <source>
        <dbReference type="EMBL" id="OKH40615.1"/>
    </source>
</evidence>
<proteinExistence type="predicted"/>
<dbReference type="Pfam" id="PF10002">
    <property type="entry name" value="DUF2243"/>
    <property type="match status" value="1"/>
</dbReference>
<protein>
    <recommendedName>
        <fullName evidence="4">DUF2243 domain-containing protein</fullName>
    </recommendedName>
</protein>
<gene>
    <name evidence="2" type="ORF">NIES2119_02475</name>
</gene>
<feature type="transmembrane region" description="Helical" evidence="1">
    <location>
        <begin position="93"/>
        <end position="116"/>
    </location>
</feature>
<feature type="transmembrane region" description="Helical" evidence="1">
    <location>
        <begin position="128"/>
        <end position="149"/>
    </location>
</feature>
<name>A0A1U7IT63_9CYAN</name>
<sequence length="158" mass="17124">MNQQNQPGKLLASAILLGMGAAAFFDGIVLHQILQWHHMVSSIRPLNTTANIELNTFWDGIFHVGAAVLTAAGLILFWRATANSKVPLPLKSFTGAFLVGAGSFDFVEGLINHQILGIHHVKPGPNQLAWDIGFLTLGAVLALVGWLLLKNDRQQVKI</sequence>
<evidence type="ECO:0008006" key="4">
    <source>
        <dbReference type="Google" id="ProtNLM"/>
    </source>
</evidence>
<dbReference type="EMBL" id="MRCE01000002">
    <property type="protein sequence ID" value="OKH40615.1"/>
    <property type="molecule type" value="Genomic_DNA"/>
</dbReference>
<dbReference type="AlphaFoldDB" id="A0A1U7IT63"/>
<accession>A0A1U7IT63</accession>
<keyword evidence="1" id="KW-0472">Membrane</keyword>
<dbReference type="Proteomes" id="UP000185860">
    <property type="component" value="Unassembled WGS sequence"/>
</dbReference>
<feature type="transmembrane region" description="Helical" evidence="1">
    <location>
        <begin position="61"/>
        <end position="81"/>
    </location>
</feature>
<comment type="caution">
    <text evidence="2">The sequence shown here is derived from an EMBL/GenBank/DDBJ whole genome shotgun (WGS) entry which is preliminary data.</text>
</comment>
<evidence type="ECO:0000256" key="1">
    <source>
        <dbReference type="SAM" id="Phobius"/>
    </source>
</evidence>